<sequence>MGSPHPPSQIGPGPSTMSTVAGSRKLWENKPNEPPFQMKIEPECFLVFKPAKDKKLTDSMITVELKITNTTKQRQTFKIKCTNNEVFRVRPPIGFIKPDETSLLKVSFDSRTMPENNRHFFAVYHFPSEDTTTAVRQLWIGKVKVEGVKRIVAQFENADGSPLADAPASKKNFHEFLANAIKDYESVVDEEILIVAVIGKDSSTWTKGDILNKVCKTNKFVGQNDEENPEVFIETCFSEKDLVLYLVVHGVHDPDLQLKLFTSESNQHKSFFEKLAQAELEELQLLHALFVLSHVIFFLEQGRYFDVHWVKTLSKLNTMRTDSKYLIIRKLELDENLSFKWIEHGRLAVPRLCFIFPDKMLRNDLNLVKKKEISGRLAQCWEGQIYSCLKYAEVVDVGMANSLGHLPELRKLNYVFVCKPPKDEPIDILAEMVMKLSEGKEVTVHEDEFDFDCSTWIKNHVNNAYNYGEEDKHFNHFPTLKEFVIGAEIVMKTICKNPKRVDDLSNLIPELELVQWLEVSNFEKGFHAYKKALQNKGHFNQQEHETELNNILDELKNTITGDTLEQVIESVKNACVEYWEDGHQRCEAVSLTGHNCKYGYHEDNRMAHSSGFKFLSTCTCGKKQATRNDPFNLKEANYDFYRQSFNCCGTDHFYHKFPLFIPDDYHDFIDEKKYKSTLDDVESITSETRAKKSESSIIDTAALSGDLQSDDEVEDCFDRYIDDDKLKEMFLNEENDSKVTKTDDPLISSSRSEEICSPTNDDDEPIGNYLETYDSQITGAMFKNTSITYEKLLKNFKGQFLEYMPCTNATPGLLPGFPSWAVYCVGQSNRYSHNKGLTGPNFKFESDFLLPFDYILAVKTAHWDEDVRLLARDKQAYRRNNRSPISDDEIHREKLRFFLGFEYECPRGHRFIIEKPGKVLQHEKNQGIQVYKDVIPNLIGSDIPIWMPCTCRRSPSVPAQLMKLHIVLPKAPIITKLDLKVQPNNLQTEDYFYPTTEPIELVQNRYYIVRFPFVYEGPNGPIWPPRSAKTCGRLLKNWMTVEHIRISKRTNN</sequence>
<evidence type="ECO:0000313" key="2">
    <source>
        <dbReference type="WBParaSite" id="JU765_v2.g17585.t1"/>
    </source>
</evidence>
<dbReference type="Proteomes" id="UP000887576">
    <property type="component" value="Unplaced"/>
</dbReference>
<organism evidence="1 2">
    <name type="scientific">Panagrolaimus sp. JU765</name>
    <dbReference type="NCBI Taxonomy" id="591449"/>
    <lineage>
        <taxon>Eukaryota</taxon>
        <taxon>Metazoa</taxon>
        <taxon>Ecdysozoa</taxon>
        <taxon>Nematoda</taxon>
        <taxon>Chromadorea</taxon>
        <taxon>Rhabditida</taxon>
        <taxon>Tylenchina</taxon>
        <taxon>Panagrolaimomorpha</taxon>
        <taxon>Panagrolaimoidea</taxon>
        <taxon>Panagrolaimidae</taxon>
        <taxon>Panagrolaimus</taxon>
    </lineage>
</organism>
<reference evidence="2" key="1">
    <citation type="submission" date="2022-11" db="UniProtKB">
        <authorList>
            <consortium name="WormBaseParasite"/>
        </authorList>
    </citation>
    <scope>IDENTIFICATION</scope>
</reference>
<name>A0AC34QLT3_9BILA</name>
<protein>
    <submittedName>
        <fullName evidence="2">Nonsense-mediated mRNA decay factor SMG8</fullName>
    </submittedName>
</protein>
<accession>A0AC34QLT3</accession>
<evidence type="ECO:0000313" key="1">
    <source>
        <dbReference type="Proteomes" id="UP000887576"/>
    </source>
</evidence>
<dbReference type="WBParaSite" id="JU765_v2.g17585.t1">
    <property type="protein sequence ID" value="JU765_v2.g17585.t1"/>
    <property type="gene ID" value="JU765_v2.g17585"/>
</dbReference>
<proteinExistence type="predicted"/>